<keyword evidence="2" id="KW-1185">Reference proteome</keyword>
<dbReference type="AlphaFoldDB" id="A0A9Q1GHN2"/>
<dbReference type="SUPFAM" id="SSF56219">
    <property type="entry name" value="DNase I-like"/>
    <property type="match status" value="1"/>
</dbReference>
<dbReference type="Proteomes" id="UP001153076">
    <property type="component" value="Unassembled WGS sequence"/>
</dbReference>
<dbReference type="PANTHER" id="PTHR33710">
    <property type="entry name" value="BNAC02G09200D PROTEIN"/>
    <property type="match status" value="1"/>
</dbReference>
<comment type="caution">
    <text evidence="1">The sequence shown here is derived from an EMBL/GenBank/DDBJ whole genome shotgun (WGS) entry which is preliminary data.</text>
</comment>
<dbReference type="PANTHER" id="PTHR33710:SF81">
    <property type="entry name" value="ENDONUCLEASE_EXONUCLEASE_PHOSPHATASE DOMAIN-CONTAINING PROTEIN"/>
    <property type="match status" value="1"/>
</dbReference>
<organism evidence="1 2">
    <name type="scientific">Carnegiea gigantea</name>
    <dbReference type="NCBI Taxonomy" id="171969"/>
    <lineage>
        <taxon>Eukaryota</taxon>
        <taxon>Viridiplantae</taxon>
        <taxon>Streptophyta</taxon>
        <taxon>Embryophyta</taxon>
        <taxon>Tracheophyta</taxon>
        <taxon>Spermatophyta</taxon>
        <taxon>Magnoliopsida</taxon>
        <taxon>eudicotyledons</taxon>
        <taxon>Gunneridae</taxon>
        <taxon>Pentapetalae</taxon>
        <taxon>Caryophyllales</taxon>
        <taxon>Cactineae</taxon>
        <taxon>Cactaceae</taxon>
        <taxon>Cactoideae</taxon>
        <taxon>Echinocereeae</taxon>
        <taxon>Carnegiea</taxon>
    </lineage>
</organism>
<dbReference type="GO" id="GO:0003824">
    <property type="term" value="F:catalytic activity"/>
    <property type="evidence" value="ECO:0007669"/>
    <property type="project" value="InterPro"/>
</dbReference>
<reference evidence="1" key="1">
    <citation type="submission" date="2022-04" db="EMBL/GenBank/DDBJ databases">
        <title>Carnegiea gigantea Genome sequencing and assembly v2.</title>
        <authorList>
            <person name="Copetti D."/>
            <person name="Sanderson M.J."/>
            <person name="Burquez A."/>
            <person name="Wojciechowski M.F."/>
        </authorList>
    </citation>
    <scope>NUCLEOTIDE SEQUENCE</scope>
    <source>
        <strain evidence="1">SGP5-SGP5p</strain>
        <tissue evidence="1">Aerial part</tissue>
    </source>
</reference>
<accession>A0A9Q1GHN2</accession>
<sequence length="272" mass="32361">MGWEKPRLRWTSKTPPMDNILTWNVRALNWPNKQEDIKCFLQLNKVGLVGLQETNVKRGNNVSVANRLFQGWQWRNNSELNPKGRIWIAWKPQVYNVWCVLGDFNTILIAEDRMGDIEINDNEIRDFANCLEVWDLQEMRSVGPYHSWTNKIVWTKIDRVIINPLWYDVFDFASLWYDVLSDHTRIIVEFLHYPGMTPEFSYCDMWCMGPNFSDIIETHYRSRPIGNKLYQLKHLLGSLKKDLMKLNKNKYSDFMHSMLRQEMISLIFNSSC</sequence>
<dbReference type="OrthoDB" id="1932741at2759"/>
<evidence type="ECO:0008006" key="3">
    <source>
        <dbReference type="Google" id="ProtNLM"/>
    </source>
</evidence>
<protein>
    <recommendedName>
        <fullName evidence="3">Reverse transcriptase</fullName>
    </recommendedName>
</protein>
<dbReference type="EMBL" id="JAKOGI010002862">
    <property type="protein sequence ID" value="KAJ8421192.1"/>
    <property type="molecule type" value="Genomic_DNA"/>
</dbReference>
<evidence type="ECO:0000313" key="2">
    <source>
        <dbReference type="Proteomes" id="UP001153076"/>
    </source>
</evidence>
<dbReference type="Gene3D" id="3.60.10.10">
    <property type="entry name" value="Endonuclease/exonuclease/phosphatase"/>
    <property type="match status" value="1"/>
</dbReference>
<dbReference type="InterPro" id="IPR036691">
    <property type="entry name" value="Endo/exonu/phosph_ase_sf"/>
</dbReference>
<gene>
    <name evidence="1" type="ORF">Cgig2_001054</name>
</gene>
<proteinExistence type="predicted"/>
<name>A0A9Q1GHN2_9CARY</name>
<evidence type="ECO:0000313" key="1">
    <source>
        <dbReference type="EMBL" id="KAJ8421192.1"/>
    </source>
</evidence>